<feature type="domain" description="NadR/Ttd14 AAA" evidence="1">
    <location>
        <begin position="2"/>
        <end position="142"/>
    </location>
</feature>
<dbReference type="Gene3D" id="3.40.50.300">
    <property type="entry name" value="P-loop containing nucleotide triphosphate hydrolases"/>
    <property type="match status" value="1"/>
</dbReference>
<dbReference type="eggNOG" id="COG0125">
    <property type="taxonomic scope" value="Bacteria"/>
</dbReference>
<dbReference type="InterPro" id="IPR027417">
    <property type="entry name" value="P-loop_NTPase"/>
</dbReference>
<dbReference type="OrthoDB" id="7351510at2"/>
<accession>U5E7J8</accession>
<reference evidence="2 3" key="1">
    <citation type="journal article" date="2014" name="BMC Genomics">
        <title>Genome based analysis of type-I polyketide synthase and nonribosomal peptide synthetase gene clusters in seven strains of five representative Nocardia species.</title>
        <authorList>
            <person name="Komaki H."/>
            <person name="Ichikawa N."/>
            <person name="Hosoyama A."/>
            <person name="Takahashi-Nakaguchi A."/>
            <person name="Matsuzawa T."/>
            <person name="Suzuki K."/>
            <person name="Fujita N."/>
            <person name="Gonoi T."/>
        </authorList>
    </citation>
    <scope>NUCLEOTIDE SEQUENCE [LARGE SCALE GENOMIC DNA]</scope>
    <source>
        <strain evidence="2 3">NBRC 15531</strain>
    </source>
</reference>
<proteinExistence type="predicted"/>
<evidence type="ECO:0000313" key="2">
    <source>
        <dbReference type="EMBL" id="GAD85952.1"/>
    </source>
</evidence>
<evidence type="ECO:0000259" key="1">
    <source>
        <dbReference type="Pfam" id="PF13521"/>
    </source>
</evidence>
<keyword evidence="3" id="KW-1185">Reference proteome</keyword>
<gene>
    <name evidence="2" type="ORF">NCAST_32_04380</name>
</gene>
<dbReference type="STRING" id="1824.SAMN05444423_102666"/>
<protein>
    <recommendedName>
        <fullName evidence="1">NadR/Ttd14 AAA domain-containing protein</fullName>
    </recommendedName>
</protein>
<organism evidence="2 3">
    <name type="scientific">Nocardia asteroides NBRC 15531</name>
    <dbReference type="NCBI Taxonomy" id="1110697"/>
    <lineage>
        <taxon>Bacteria</taxon>
        <taxon>Bacillati</taxon>
        <taxon>Actinomycetota</taxon>
        <taxon>Actinomycetes</taxon>
        <taxon>Mycobacteriales</taxon>
        <taxon>Nocardiaceae</taxon>
        <taxon>Nocardia</taxon>
    </lineage>
</organism>
<dbReference type="SUPFAM" id="SSF52540">
    <property type="entry name" value="P-loop containing nucleoside triphosphate hydrolases"/>
    <property type="match status" value="1"/>
</dbReference>
<dbReference type="RefSeq" id="WP_022566839.1">
    <property type="nucleotide sequence ID" value="NZ_BAFO02000032.1"/>
</dbReference>
<dbReference type="Pfam" id="PF13521">
    <property type="entry name" value="AAA_28"/>
    <property type="match status" value="1"/>
</dbReference>
<dbReference type="Proteomes" id="UP000017048">
    <property type="component" value="Unassembled WGS sequence"/>
</dbReference>
<name>U5E7J8_NOCAS</name>
<dbReference type="AlphaFoldDB" id="U5E7J8"/>
<comment type="caution">
    <text evidence="2">The sequence shown here is derived from an EMBL/GenBank/DDBJ whole genome shotgun (WGS) entry which is preliminary data.</text>
</comment>
<dbReference type="InterPro" id="IPR038727">
    <property type="entry name" value="NadR/Ttd14_AAA_dom"/>
</dbReference>
<evidence type="ECO:0000313" key="3">
    <source>
        <dbReference type="Proteomes" id="UP000017048"/>
    </source>
</evidence>
<dbReference type="EMBL" id="BAFO02000032">
    <property type="protein sequence ID" value="GAD85952.1"/>
    <property type="molecule type" value="Genomic_DNA"/>
</dbReference>
<sequence>MRIAVSGTHGVGKTTLAEELCAHLPGHELIPEPYFLLEEQDYEFGHPPSPADYAVQLRYSTRLLPAAGPAVVFDRSPLDFLAYLNTFGADPEATIDLAAVRSALATLDLLVLLPVTETVDRVLPAAEMPGLRAEMDAALADLVFADPFDLVGELQVVELNIPLEHRVSTVLGALG</sequence>